<keyword evidence="5 7" id="KW-1133">Transmembrane helix</keyword>
<dbReference type="InterPro" id="IPR018480">
    <property type="entry name" value="PNAcMuramoyl-5peptid_Trfase_CS"/>
</dbReference>
<dbReference type="PROSITE" id="PS01347">
    <property type="entry name" value="MRAY_1"/>
    <property type="match status" value="1"/>
</dbReference>
<dbReference type="GO" id="GO:0044038">
    <property type="term" value="P:cell wall macromolecule biosynthetic process"/>
    <property type="evidence" value="ECO:0007669"/>
    <property type="project" value="TreeGrafter"/>
</dbReference>
<evidence type="ECO:0000256" key="7">
    <source>
        <dbReference type="SAM" id="Phobius"/>
    </source>
</evidence>
<evidence type="ECO:0000256" key="2">
    <source>
        <dbReference type="ARBA" id="ARBA00005583"/>
    </source>
</evidence>
<dbReference type="AlphaFoldDB" id="X1BZ10"/>
<dbReference type="InterPro" id="IPR000715">
    <property type="entry name" value="Glycosyl_transferase_4"/>
</dbReference>
<feature type="transmembrane region" description="Helical" evidence="7">
    <location>
        <begin position="172"/>
        <end position="192"/>
    </location>
</feature>
<organism evidence="8">
    <name type="scientific">marine sediment metagenome</name>
    <dbReference type="NCBI Taxonomy" id="412755"/>
    <lineage>
        <taxon>unclassified sequences</taxon>
        <taxon>metagenomes</taxon>
        <taxon>ecological metagenomes</taxon>
    </lineage>
</organism>
<reference evidence="8" key="1">
    <citation type="journal article" date="2014" name="Front. Microbiol.">
        <title>High frequency of phylogenetically diverse reductive dehalogenase-homologous genes in deep subseafloor sedimentary metagenomes.</title>
        <authorList>
            <person name="Kawai M."/>
            <person name="Futagami T."/>
            <person name="Toyoda A."/>
            <person name="Takaki Y."/>
            <person name="Nishi S."/>
            <person name="Hori S."/>
            <person name="Arai W."/>
            <person name="Tsubouchi T."/>
            <person name="Morono Y."/>
            <person name="Uchiyama I."/>
            <person name="Ito T."/>
            <person name="Fujiyama A."/>
            <person name="Inagaki F."/>
            <person name="Takami H."/>
        </authorList>
    </citation>
    <scope>NUCLEOTIDE SEQUENCE</scope>
    <source>
        <strain evidence="8">Expedition CK06-06</strain>
    </source>
</reference>
<dbReference type="PROSITE" id="PS01348">
    <property type="entry name" value="MRAY_2"/>
    <property type="match status" value="1"/>
</dbReference>
<dbReference type="GO" id="GO:0071555">
    <property type="term" value="P:cell wall organization"/>
    <property type="evidence" value="ECO:0007669"/>
    <property type="project" value="TreeGrafter"/>
</dbReference>
<feature type="transmembrane region" description="Helical" evidence="7">
    <location>
        <begin position="69"/>
        <end position="90"/>
    </location>
</feature>
<keyword evidence="4 7" id="KW-0812">Transmembrane</keyword>
<protein>
    <recommendedName>
        <fullName evidence="9">Phospho-N-acetylmuramoyl-pentapeptide-transferase</fullName>
    </recommendedName>
</protein>
<dbReference type="EMBL" id="BART01019452">
    <property type="protein sequence ID" value="GAG86362.1"/>
    <property type="molecule type" value="Genomic_DNA"/>
</dbReference>
<proteinExistence type="inferred from homology"/>
<evidence type="ECO:0000313" key="8">
    <source>
        <dbReference type="EMBL" id="GAG86362.1"/>
    </source>
</evidence>
<evidence type="ECO:0008006" key="9">
    <source>
        <dbReference type="Google" id="ProtNLM"/>
    </source>
</evidence>
<dbReference type="NCBIfam" id="TIGR00445">
    <property type="entry name" value="mraY"/>
    <property type="match status" value="1"/>
</dbReference>
<dbReference type="GO" id="GO:0005886">
    <property type="term" value="C:plasma membrane"/>
    <property type="evidence" value="ECO:0007669"/>
    <property type="project" value="TreeGrafter"/>
</dbReference>
<dbReference type="GO" id="GO:0008963">
    <property type="term" value="F:phospho-N-acetylmuramoyl-pentapeptide-transferase activity"/>
    <property type="evidence" value="ECO:0007669"/>
    <property type="project" value="InterPro"/>
</dbReference>
<accession>X1BZ10</accession>
<evidence type="ECO:0000256" key="4">
    <source>
        <dbReference type="ARBA" id="ARBA00022692"/>
    </source>
</evidence>
<feature type="transmembrane region" description="Helical" evidence="7">
    <location>
        <begin position="27"/>
        <end position="48"/>
    </location>
</feature>
<feature type="transmembrane region" description="Helical" evidence="7">
    <location>
        <begin position="96"/>
        <end position="114"/>
    </location>
</feature>
<feature type="transmembrane region" description="Helical" evidence="7">
    <location>
        <begin position="134"/>
        <end position="152"/>
    </location>
</feature>
<feature type="non-terminal residue" evidence="8">
    <location>
        <position position="242"/>
    </location>
</feature>
<evidence type="ECO:0000256" key="6">
    <source>
        <dbReference type="ARBA" id="ARBA00023136"/>
    </source>
</evidence>
<dbReference type="Pfam" id="PF10555">
    <property type="entry name" value="MraY_sig1"/>
    <property type="match status" value="1"/>
</dbReference>
<evidence type="ECO:0000256" key="3">
    <source>
        <dbReference type="ARBA" id="ARBA00022679"/>
    </source>
</evidence>
<comment type="caution">
    <text evidence="8">The sequence shown here is derived from an EMBL/GenBank/DDBJ whole genome shotgun (WGS) entry which is preliminary data.</text>
</comment>
<dbReference type="Pfam" id="PF00953">
    <property type="entry name" value="Glycos_transf_4"/>
    <property type="match status" value="1"/>
</dbReference>
<keyword evidence="6 7" id="KW-0472">Membrane</keyword>
<feature type="transmembrane region" description="Helical" evidence="7">
    <location>
        <begin position="199"/>
        <end position="218"/>
    </location>
</feature>
<dbReference type="PANTHER" id="PTHR22926">
    <property type="entry name" value="PHOSPHO-N-ACETYLMURAMOYL-PENTAPEPTIDE-TRANSFERASE"/>
    <property type="match status" value="1"/>
</dbReference>
<dbReference type="InterPro" id="IPR003524">
    <property type="entry name" value="PNAcMuramoyl-5peptid_Trfase"/>
</dbReference>
<evidence type="ECO:0000256" key="5">
    <source>
        <dbReference type="ARBA" id="ARBA00022989"/>
    </source>
</evidence>
<keyword evidence="3" id="KW-0808">Transferase</keyword>
<comment type="subcellular location">
    <subcellularLocation>
        <location evidence="1">Membrane</location>
        <topology evidence="1">Multi-pass membrane protein</topology>
    </subcellularLocation>
</comment>
<dbReference type="PANTHER" id="PTHR22926:SF5">
    <property type="entry name" value="PHOSPHO-N-ACETYLMURAMOYL-PENTAPEPTIDE-TRANSFERASE HOMOLOG"/>
    <property type="match status" value="1"/>
</dbReference>
<name>X1BZ10_9ZZZZ</name>
<comment type="similarity">
    <text evidence="2">Belongs to the glycosyltransferase 4 family. MraY subfamily.</text>
</comment>
<evidence type="ECO:0000256" key="1">
    <source>
        <dbReference type="ARBA" id="ARBA00004141"/>
    </source>
</evidence>
<gene>
    <name evidence="8" type="ORF">S01H4_36400</name>
</gene>
<sequence>MLYHLHYLLSDYFSVFNVFRYITFRSMAAFVVALLLVLILQPIFIRWIQKKSPGQPIRDDGPQTHLVKQGTPTMGGVVVVAAVVLSTLLFSNLGNIYIWTVLGLTLFYGALGFVDDFRKVGLQDTKGVRPKTKLLYQAVIAAVFTLVLIQFAPNFSTVVQVPFFKNLDFDLGLWFIPFSCLVIVGASNAVNLTDGLDGLVIGPIMTTAFAYGVFAYVAGNVKIADYLQISYITGSGEVAIFA</sequence>